<evidence type="ECO:0000313" key="2">
    <source>
        <dbReference type="EMBL" id="EJD74829.1"/>
    </source>
</evidence>
<dbReference type="GO" id="GO:0018996">
    <property type="term" value="P:molting cycle, collagen and cuticulin-based cuticle"/>
    <property type="evidence" value="ECO:0007669"/>
    <property type="project" value="TreeGrafter"/>
</dbReference>
<dbReference type="PANTHER" id="PTHR10796:SF181">
    <property type="entry name" value="SSD DOMAIN-CONTAINING PROTEIN"/>
    <property type="match status" value="1"/>
</dbReference>
<feature type="transmembrane region" description="Helical" evidence="1">
    <location>
        <begin position="64"/>
        <end position="81"/>
    </location>
</feature>
<organism evidence="2">
    <name type="scientific">Loa loa</name>
    <name type="common">Eye worm</name>
    <name type="synonym">Filaria loa</name>
    <dbReference type="NCBI Taxonomy" id="7209"/>
    <lineage>
        <taxon>Eukaryota</taxon>
        <taxon>Metazoa</taxon>
        <taxon>Ecdysozoa</taxon>
        <taxon>Nematoda</taxon>
        <taxon>Chromadorea</taxon>
        <taxon>Rhabditida</taxon>
        <taxon>Spirurina</taxon>
        <taxon>Spiruromorpha</taxon>
        <taxon>Filarioidea</taxon>
        <taxon>Onchocercidae</taxon>
        <taxon>Loa</taxon>
    </lineage>
</organism>
<dbReference type="OrthoDB" id="6510177at2759"/>
<dbReference type="GO" id="GO:0005886">
    <property type="term" value="C:plasma membrane"/>
    <property type="evidence" value="ECO:0007669"/>
    <property type="project" value="TreeGrafter"/>
</dbReference>
<evidence type="ECO:0008006" key="3">
    <source>
        <dbReference type="Google" id="ProtNLM"/>
    </source>
</evidence>
<protein>
    <recommendedName>
        <fullName evidence="3">SSD domain-containing protein</fullName>
    </recommendedName>
</protein>
<proteinExistence type="predicted"/>
<dbReference type="SUPFAM" id="SSF82866">
    <property type="entry name" value="Multidrug efflux transporter AcrB transmembrane domain"/>
    <property type="match status" value="1"/>
</dbReference>
<sequence length="137" mass="15204">MYDLVEQDDLIPHLLFTNALLAGMASTCAILLLTSSMMNCILIIWATFSINYGVFALLSVCGTHLDIISIIVILLSIGYSVDYSSHMLAHFYHFKHHSKDPIGDTLSIVCWPVVQASLASCSSIAFYDNWCDMYIAC</sequence>
<dbReference type="RefSeq" id="XP_020305726.1">
    <property type="nucleotide sequence ID" value="XM_020450579.1"/>
</dbReference>
<feature type="transmembrane region" description="Helical" evidence="1">
    <location>
        <begin position="12"/>
        <end position="33"/>
    </location>
</feature>
<keyword evidence="1" id="KW-0472">Membrane</keyword>
<dbReference type="EMBL" id="JH712215">
    <property type="protein sequence ID" value="EJD74829.1"/>
    <property type="molecule type" value="Genomic_DNA"/>
</dbReference>
<dbReference type="InterPro" id="IPR051697">
    <property type="entry name" value="Patched_domain-protein"/>
</dbReference>
<dbReference type="Gene3D" id="1.20.1640.10">
    <property type="entry name" value="Multidrug efflux transporter AcrB transmembrane domain"/>
    <property type="match status" value="1"/>
</dbReference>
<feature type="transmembrane region" description="Helical" evidence="1">
    <location>
        <begin position="40"/>
        <end position="58"/>
    </location>
</feature>
<gene>
    <name evidence="2" type="ORF">LOAG_17913</name>
</gene>
<keyword evidence="1" id="KW-0812">Transmembrane</keyword>
<dbReference type="CTD" id="9938409"/>
<dbReference type="InParanoid" id="A0A1S0UGW0"/>
<dbReference type="KEGG" id="loa:LOAG_17913"/>
<keyword evidence="1" id="KW-1133">Transmembrane helix</keyword>
<dbReference type="GO" id="GO:0006897">
    <property type="term" value="P:endocytosis"/>
    <property type="evidence" value="ECO:0007669"/>
    <property type="project" value="TreeGrafter"/>
</dbReference>
<dbReference type="GO" id="GO:0030659">
    <property type="term" value="C:cytoplasmic vesicle membrane"/>
    <property type="evidence" value="ECO:0007669"/>
    <property type="project" value="TreeGrafter"/>
</dbReference>
<dbReference type="AlphaFoldDB" id="A0A1S0UGW0"/>
<dbReference type="PANTHER" id="PTHR10796">
    <property type="entry name" value="PATCHED-RELATED"/>
    <property type="match status" value="1"/>
</dbReference>
<dbReference type="GeneID" id="9938409"/>
<evidence type="ECO:0000256" key="1">
    <source>
        <dbReference type="SAM" id="Phobius"/>
    </source>
</evidence>
<reference evidence="2" key="1">
    <citation type="submission" date="2012-04" db="EMBL/GenBank/DDBJ databases">
        <title>The Genome Sequence of Loa loa.</title>
        <authorList>
            <consortium name="The Broad Institute Genome Sequencing Platform"/>
            <consortium name="Broad Institute Genome Sequencing Center for Infectious Disease"/>
            <person name="Nutman T.B."/>
            <person name="Fink D.L."/>
            <person name="Russ C."/>
            <person name="Young S."/>
            <person name="Zeng Q."/>
            <person name="Gargeya S."/>
            <person name="Alvarado L."/>
            <person name="Berlin A."/>
            <person name="Chapman S.B."/>
            <person name="Chen Z."/>
            <person name="Freedman E."/>
            <person name="Gellesch M."/>
            <person name="Goldberg J."/>
            <person name="Griggs A."/>
            <person name="Gujja S."/>
            <person name="Heilman E.R."/>
            <person name="Heiman D."/>
            <person name="Howarth C."/>
            <person name="Mehta T."/>
            <person name="Neiman D."/>
            <person name="Pearson M."/>
            <person name="Roberts A."/>
            <person name="Saif S."/>
            <person name="Shea T."/>
            <person name="Shenoy N."/>
            <person name="Sisk P."/>
            <person name="Stolte C."/>
            <person name="Sykes S."/>
            <person name="White J."/>
            <person name="Yandava C."/>
            <person name="Haas B."/>
            <person name="Henn M.R."/>
            <person name="Nusbaum C."/>
            <person name="Birren B."/>
        </authorList>
    </citation>
    <scope>NUCLEOTIDE SEQUENCE [LARGE SCALE GENOMIC DNA]</scope>
</reference>
<accession>A0A1S0UGW0</accession>
<name>A0A1S0UGW0_LOALO</name>